<dbReference type="GO" id="GO:0000160">
    <property type="term" value="P:phosphorelay signal transduction system"/>
    <property type="evidence" value="ECO:0007669"/>
    <property type="project" value="UniProtKB-KW"/>
</dbReference>
<evidence type="ECO:0000256" key="1">
    <source>
        <dbReference type="ARBA" id="ARBA00000085"/>
    </source>
</evidence>
<accession>N4W9C2</accession>
<protein>
    <recommendedName>
        <fullName evidence="2">histidine kinase</fullName>
        <ecNumber evidence="2">2.7.13.3</ecNumber>
    </recommendedName>
</protein>
<feature type="domain" description="ABC transporter" evidence="10">
    <location>
        <begin position="4"/>
        <end position="243"/>
    </location>
</feature>
<dbReference type="GO" id="GO:0004673">
    <property type="term" value="F:protein histidine kinase activity"/>
    <property type="evidence" value="ECO:0007669"/>
    <property type="project" value="UniProtKB-EC"/>
</dbReference>
<dbReference type="GO" id="GO:0005524">
    <property type="term" value="F:ATP binding"/>
    <property type="evidence" value="ECO:0007669"/>
    <property type="project" value="UniProtKB-KW"/>
</dbReference>
<reference evidence="11 12" key="1">
    <citation type="submission" date="2013-03" db="EMBL/GenBank/DDBJ databases">
        <title>Draft genome sequence of Gracibacillus halophilus YIM-C55.5, a moderately halophilic and thermophilic organism from the Xiaochaidamu salt lake.</title>
        <authorList>
            <person name="Sugumar T."/>
            <person name="Polireddy D.R."/>
            <person name="Antony A."/>
            <person name="Madhava Y.R."/>
            <person name="Sivakumar N."/>
        </authorList>
    </citation>
    <scope>NUCLEOTIDE SEQUENCE [LARGE SCALE GENOMIC DNA]</scope>
    <source>
        <strain evidence="11 12">YIM-C55.5</strain>
    </source>
</reference>
<dbReference type="Gene3D" id="3.30.565.10">
    <property type="entry name" value="Histidine kinase-like ATPase, C-terminal domain"/>
    <property type="match status" value="1"/>
</dbReference>
<keyword evidence="3" id="KW-0597">Phosphoprotein</keyword>
<evidence type="ECO:0000313" key="11">
    <source>
        <dbReference type="EMBL" id="ENH96883.1"/>
    </source>
</evidence>
<dbReference type="AlphaFoldDB" id="N4W9C2"/>
<dbReference type="SMART" id="SM00065">
    <property type="entry name" value="GAF"/>
    <property type="match status" value="1"/>
</dbReference>
<dbReference type="InterPro" id="IPR003018">
    <property type="entry name" value="GAF"/>
</dbReference>
<evidence type="ECO:0000256" key="7">
    <source>
        <dbReference type="ARBA" id="ARBA00022840"/>
    </source>
</evidence>
<dbReference type="InterPro" id="IPR003439">
    <property type="entry name" value="ABC_transporter-like_ATP-bd"/>
</dbReference>
<dbReference type="SUPFAM" id="SSF52540">
    <property type="entry name" value="P-loop containing nucleoside triphosphate hydrolases"/>
    <property type="match status" value="1"/>
</dbReference>
<dbReference type="eggNOG" id="COG3920">
    <property type="taxonomic scope" value="Bacteria"/>
</dbReference>
<keyword evidence="12" id="KW-1185">Reference proteome</keyword>
<keyword evidence="4" id="KW-0808">Transferase</keyword>
<evidence type="ECO:0000256" key="8">
    <source>
        <dbReference type="ARBA" id="ARBA00023012"/>
    </source>
</evidence>
<evidence type="ECO:0000259" key="10">
    <source>
        <dbReference type="PROSITE" id="PS50893"/>
    </source>
</evidence>
<dbReference type="InterPro" id="IPR003594">
    <property type="entry name" value="HATPase_dom"/>
</dbReference>
<dbReference type="PROSITE" id="PS50109">
    <property type="entry name" value="HIS_KIN"/>
    <property type="match status" value="1"/>
</dbReference>
<dbReference type="GO" id="GO:0016887">
    <property type="term" value="F:ATP hydrolysis activity"/>
    <property type="evidence" value="ECO:0007669"/>
    <property type="project" value="InterPro"/>
</dbReference>
<dbReference type="PROSITE" id="PS50893">
    <property type="entry name" value="ABC_TRANSPORTER_2"/>
    <property type="match status" value="1"/>
</dbReference>
<sequence length="619" mass="71342">MSHYLFHTINLENSSIDGHIKDINIKVHDNEIHTLVIKDSSEQALFIEALNHMHHSSGEVFFQGQKITNDRHDTSLLENPPFSILHEVPPVLNNLTVAENIHLKSLPKYKFLGLINWRKVRKDCRNVLNDLKLDYPLNHKLREFSDEDKKFIYVAQVFLANPKLIIMHEPIEGLSAKNASKMYEIIQQFKEDGGSVLYITKQWEEALKISDRISILTNGKITDEMLAKDAKVDPQQFIKKIEGYHYKVDSYSRDDHESLLNTVFKAAEFLTSEYELKDVLLLLVKEVCRIMHADGCSIQLIDEDSWNIIDQFEYQQRHSIYAELTKETMKHVAENNEIFYINEKDKEFNMFFEKNNHVKTYICVPVFIRSQVTGVIGIFYEHLYVYSKEESQYLSALAKHAALAIEDTRLMGRSTLLQESHHRIKNNLQSIISLITLQKNIYSKNQDKSIDELLDNVIQRIKSIAAVHNILSSDQFGRSIINLKDIISSVIHISKINTDIDITVELDDIFIPYNKATSIALIINELVINSQKHAFKEGQSGVIRVKTVKYEEYVLISVHDNGVGITDEHKIEKSKNIGLNILESIIINEFNGEMSMDNNNGLETTIQIPSNRLFVSNMI</sequence>
<dbReference type="EMBL" id="APML01000028">
    <property type="protein sequence ID" value="ENH96883.1"/>
    <property type="molecule type" value="Genomic_DNA"/>
</dbReference>
<comment type="caution">
    <text evidence="11">The sequence shown here is derived from an EMBL/GenBank/DDBJ whole genome shotgun (WGS) entry which is preliminary data.</text>
</comment>
<dbReference type="RefSeq" id="WP_003468274.1">
    <property type="nucleotide sequence ID" value="NZ_APML01000028.1"/>
</dbReference>
<gene>
    <name evidence="11" type="ORF">J416_08554</name>
</gene>
<dbReference type="eggNOG" id="COG1129">
    <property type="taxonomic scope" value="Bacteria"/>
</dbReference>
<dbReference type="OrthoDB" id="9767435at2"/>
<keyword evidence="7" id="KW-0067">ATP-binding</keyword>
<organism evidence="11 12">
    <name type="scientific">Gracilibacillus halophilus YIM-C55.5</name>
    <dbReference type="NCBI Taxonomy" id="1308866"/>
    <lineage>
        <taxon>Bacteria</taxon>
        <taxon>Bacillati</taxon>
        <taxon>Bacillota</taxon>
        <taxon>Bacilli</taxon>
        <taxon>Bacillales</taxon>
        <taxon>Bacillaceae</taxon>
        <taxon>Gracilibacillus</taxon>
    </lineage>
</organism>
<dbReference type="InterPro" id="IPR036890">
    <property type="entry name" value="HATPase_C_sf"/>
</dbReference>
<dbReference type="InterPro" id="IPR005467">
    <property type="entry name" value="His_kinase_dom"/>
</dbReference>
<evidence type="ECO:0000256" key="4">
    <source>
        <dbReference type="ARBA" id="ARBA00022679"/>
    </source>
</evidence>
<name>N4W9C2_9BACI</name>
<dbReference type="Pfam" id="PF13185">
    <property type="entry name" value="GAF_2"/>
    <property type="match status" value="1"/>
</dbReference>
<dbReference type="PANTHER" id="PTHR41523">
    <property type="entry name" value="TWO-COMPONENT SYSTEM SENSOR PROTEIN"/>
    <property type="match status" value="1"/>
</dbReference>
<dbReference type="Pfam" id="PF07568">
    <property type="entry name" value="HisKA_2"/>
    <property type="match status" value="1"/>
</dbReference>
<dbReference type="SUPFAM" id="SSF55874">
    <property type="entry name" value="ATPase domain of HSP90 chaperone/DNA topoisomerase II/histidine kinase"/>
    <property type="match status" value="1"/>
</dbReference>
<dbReference type="Gene3D" id="3.40.50.300">
    <property type="entry name" value="P-loop containing nucleotide triphosphate hydrolases"/>
    <property type="match status" value="1"/>
</dbReference>
<dbReference type="InterPro" id="IPR029016">
    <property type="entry name" value="GAF-like_dom_sf"/>
</dbReference>
<dbReference type="PATRIC" id="fig|1308866.3.peg.1733"/>
<keyword evidence="6" id="KW-0418">Kinase</keyword>
<dbReference type="Gene3D" id="3.30.450.40">
    <property type="match status" value="1"/>
</dbReference>
<dbReference type="Pfam" id="PF02518">
    <property type="entry name" value="HATPase_c"/>
    <property type="match status" value="1"/>
</dbReference>
<proteinExistence type="predicted"/>
<dbReference type="InterPro" id="IPR027417">
    <property type="entry name" value="P-loop_NTPase"/>
</dbReference>
<dbReference type="PANTHER" id="PTHR41523:SF8">
    <property type="entry name" value="ETHYLENE RESPONSE SENSOR PROTEIN"/>
    <property type="match status" value="1"/>
</dbReference>
<feature type="domain" description="Histidine kinase" evidence="9">
    <location>
        <begin position="419"/>
        <end position="612"/>
    </location>
</feature>
<comment type="catalytic activity">
    <reaction evidence="1">
        <text>ATP + protein L-histidine = ADP + protein N-phospho-L-histidine.</text>
        <dbReference type="EC" id="2.7.13.3"/>
    </reaction>
</comment>
<keyword evidence="8" id="KW-0902">Two-component regulatory system</keyword>
<evidence type="ECO:0000256" key="6">
    <source>
        <dbReference type="ARBA" id="ARBA00022777"/>
    </source>
</evidence>
<evidence type="ECO:0000256" key="3">
    <source>
        <dbReference type="ARBA" id="ARBA00022553"/>
    </source>
</evidence>
<dbReference type="STRING" id="1308866.J416_08554"/>
<dbReference type="EC" id="2.7.13.3" evidence="2"/>
<evidence type="ECO:0000259" key="9">
    <source>
        <dbReference type="PROSITE" id="PS50109"/>
    </source>
</evidence>
<keyword evidence="5" id="KW-0547">Nucleotide-binding</keyword>
<dbReference type="Pfam" id="PF00005">
    <property type="entry name" value="ABC_tran"/>
    <property type="match status" value="1"/>
</dbReference>
<evidence type="ECO:0000256" key="5">
    <source>
        <dbReference type="ARBA" id="ARBA00022741"/>
    </source>
</evidence>
<evidence type="ECO:0000256" key="2">
    <source>
        <dbReference type="ARBA" id="ARBA00012438"/>
    </source>
</evidence>
<dbReference type="InterPro" id="IPR011495">
    <property type="entry name" value="Sig_transdc_His_kin_sub2_dim/P"/>
</dbReference>
<dbReference type="Proteomes" id="UP000012283">
    <property type="component" value="Unassembled WGS sequence"/>
</dbReference>
<evidence type="ECO:0000313" key="12">
    <source>
        <dbReference type="Proteomes" id="UP000012283"/>
    </source>
</evidence>
<dbReference type="SUPFAM" id="SSF55781">
    <property type="entry name" value="GAF domain-like"/>
    <property type="match status" value="1"/>
</dbReference>